<geneLocation type="plasmid" evidence="1 2">
    <name>pBVIE01</name>
</geneLocation>
<dbReference type="Proteomes" id="UP000002287">
    <property type="component" value="Plasmid pBVIE01"/>
</dbReference>
<name>A4JUC2_BURVG</name>
<reference evidence="1 2" key="1">
    <citation type="submission" date="2007-03" db="EMBL/GenBank/DDBJ databases">
        <title>Complete sequence of plasmid pBVIE01 of Burkholderia vietnamiensis G4.</title>
        <authorList>
            <consortium name="US DOE Joint Genome Institute"/>
            <person name="Copeland A."/>
            <person name="Lucas S."/>
            <person name="Lapidus A."/>
            <person name="Barry K."/>
            <person name="Detter J.C."/>
            <person name="Glavina del Rio T."/>
            <person name="Hammon N."/>
            <person name="Israni S."/>
            <person name="Dalin E."/>
            <person name="Tice H."/>
            <person name="Pitluck S."/>
            <person name="Chain P."/>
            <person name="Malfatti S."/>
            <person name="Shin M."/>
            <person name="Vergez L."/>
            <person name="Schmutz J."/>
            <person name="Larimer F."/>
            <person name="Land M."/>
            <person name="Hauser L."/>
            <person name="Kyrpides N."/>
            <person name="Tiedje J."/>
            <person name="Richardson P."/>
        </authorList>
    </citation>
    <scope>NUCLEOTIDE SEQUENCE [LARGE SCALE GENOMIC DNA]</scope>
    <source>
        <strain evidence="2">G4 / LMG 22486</strain>
        <plasmid evidence="1 2">pBVIE01</plasmid>
    </source>
</reference>
<dbReference type="HOGENOM" id="CLU_1064257_0_0_4"/>
<proteinExistence type="predicted"/>
<dbReference type="EMBL" id="CP000617">
    <property type="protein sequence ID" value="ABO59875.1"/>
    <property type="molecule type" value="Genomic_DNA"/>
</dbReference>
<keyword evidence="1" id="KW-0614">Plasmid</keyword>
<dbReference type="KEGG" id="bvi:Bcep1808_6989"/>
<protein>
    <submittedName>
        <fullName evidence="1">Uncharacterized protein</fullName>
    </submittedName>
</protein>
<gene>
    <name evidence="1" type="ordered locus">Bcep1808_6989</name>
</gene>
<organism evidence="1 2">
    <name type="scientific">Burkholderia vietnamiensis (strain G4 / LMG 22486)</name>
    <name type="common">Burkholderia cepacia (strain R1808)</name>
    <dbReference type="NCBI Taxonomy" id="269482"/>
    <lineage>
        <taxon>Bacteria</taxon>
        <taxon>Pseudomonadati</taxon>
        <taxon>Pseudomonadota</taxon>
        <taxon>Betaproteobacteria</taxon>
        <taxon>Burkholderiales</taxon>
        <taxon>Burkholderiaceae</taxon>
        <taxon>Burkholderia</taxon>
        <taxon>Burkholderia cepacia complex</taxon>
    </lineage>
</organism>
<dbReference type="AlphaFoldDB" id="A4JUC2"/>
<sequence length="261" mass="29292">MTKNPDRIEKIEFLEHTTQEIGWFREIEVQFSFWHGGSCLKEGPTYCWPNEAVLQDAREAGKRICREYAIDASSTLELVAFRCDREVVKIRSHATDRHWHSPDSARDYPRNKIITCHRIWSSQTGDAPPPDSWPSRRVTFVKRFPIAGAAVQATDLANRFFVGVRLPDAEVLRSGLAIGNGAIENLNLENVHDPLDETGGRFAAVTGSLIVAADPRLTIGSEGEWAALVNDGLEIEAYPNGRGVHWDTTRITHETTSWTLN</sequence>
<evidence type="ECO:0000313" key="1">
    <source>
        <dbReference type="EMBL" id="ABO59875.1"/>
    </source>
</evidence>
<accession>A4JUC2</accession>
<evidence type="ECO:0000313" key="2">
    <source>
        <dbReference type="Proteomes" id="UP000002287"/>
    </source>
</evidence>